<keyword evidence="3" id="KW-0067">ATP-binding</keyword>
<evidence type="ECO:0000256" key="3">
    <source>
        <dbReference type="ARBA" id="ARBA00022840"/>
    </source>
</evidence>
<dbReference type="Pfam" id="PF19044">
    <property type="entry name" value="P-loop_TraG"/>
    <property type="match status" value="1"/>
</dbReference>
<evidence type="ECO:0000313" key="8">
    <source>
        <dbReference type="Proteomes" id="UP001379235"/>
    </source>
</evidence>
<evidence type="ECO:0000256" key="2">
    <source>
        <dbReference type="ARBA" id="ARBA00022741"/>
    </source>
</evidence>
<dbReference type="NCBIfam" id="TIGR00929">
    <property type="entry name" value="VirB4_CagE"/>
    <property type="match status" value="1"/>
</dbReference>
<dbReference type="InterPro" id="IPR051162">
    <property type="entry name" value="T4SS_component"/>
</dbReference>
<name>A0ABU8SDM3_9SPHN</name>
<reference evidence="7 8" key="1">
    <citation type="submission" date="2024-03" db="EMBL/GenBank/DDBJ databases">
        <authorList>
            <person name="Jo J.-H."/>
        </authorList>
    </citation>
    <scope>NUCLEOTIDE SEQUENCE [LARGE SCALE GENOMIC DNA]</scope>
    <source>
        <strain evidence="7 8">AS3R-12</strain>
    </source>
</reference>
<dbReference type="SUPFAM" id="SSF52540">
    <property type="entry name" value="P-loop containing nucleoside triphosphate hydrolases"/>
    <property type="match status" value="1"/>
</dbReference>
<proteinExistence type="inferred from homology"/>
<dbReference type="InterPro" id="IPR003593">
    <property type="entry name" value="AAA+_ATPase"/>
</dbReference>
<keyword evidence="8" id="KW-1185">Reference proteome</keyword>
<dbReference type="InterPro" id="IPR043964">
    <property type="entry name" value="P-loop_TraG"/>
</dbReference>
<evidence type="ECO:0000256" key="5">
    <source>
        <dbReference type="ARBA" id="ARBA00023635"/>
    </source>
</evidence>
<comment type="similarity">
    <text evidence="1">Belongs to the TrbE/VirB4 family.</text>
</comment>
<comment type="caution">
    <text evidence="7">The sequence shown here is derived from an EMBL/GenBank/DDBJ whole genome shotgun (WGS) entry which is preliminary data.</text>
</comment>
<organism evidence="7 8">
    <name type="scientific">Novosphingobium aquae</name>
    <dbReference type="NCBI Taxonomy" id="3133435"/>
    <lineage>
        <taxon>Bacteria</taxon>
        <taxon>Pseudomonadati</taxon>
        <taxon>Pseudomonadota</taxon>
        <taxon>Alphaproteobacteria</taxon>
        <taxon>Sphingomonadales</taxon>
        <taxon>Sphingomonadaceae</taxon>
        <taxon>Novosphingobium</taxon>
    </lineage>
</organism>
<dbReference type="RefSeq" id="WP_339969892.1">
    <property type="nucleotide sequence ID" value="NZ_JBBHJY010000013.1"/>
</dbReference>
<protein>
    <recommendedName>
        <fullName evidence="5">Type IV secretion system protein virB4</fullName>
    </recommendedName>
</protein>
<dbReference type="PANTHER" id="PTHR30121">
    <property type="entry name" value="UNCHARACTERIZED PROTEIN YJGR-RELATED"/>
    <property type="match status" value="1"/>
</dbReference>
<keyword evidence="4" id="KW-0843">Virulence</keyword>
<dbReference type="Gene3D" id="3.40.50.300">
    <property type="entry name" value="P-loop containing nucleotide triphosphate hydrolases"/>
    <property type="match status" value="1"/>
</dbReference>
<dbReference type="InterPro" id="IPR004346">
    <property type="entry name" value="CagE_TrbE_VirB"/>
</dbReference>
<evidence type="ECO:0000259" key="6">
    <source>
        <dbReference type="SMART" id="SM00382"/>
    </source>
</evidence>
<dbReference type="PANTHER" id="PTHR30121:SF12">
    <property type="entry name" value="TYPE IV SECRETION SYSTEM PROTEIN CAGE"/>
    <property type="match status" value="1"/>
</dbReference>
<dbReference type="Proteomes" id="UP001379235">
    <property type="component" value="Unassembled WGS sequence"/>
</dbReference>
<accession>A0ABU8SDM3</accession>
<evidence type="ECO:0000256" key="4">
    <source>
        <dbReference type="ARBA" id="ARBA00023026"/>
    </source>
</evidence>
<dbReference type="SMART" id="SM00382">
    <property type="entry name" value="AAA"/>
    <property type="match status" value="1"/>
</dbReference>
<keyword evidence="2" id="KW-0547">Nucleotide-binding</keyword>
<evidence type="ECO:0000256" key="1">
    <source>
        <dbReference type="ARBA" id="ARBA00006512"/>
    </source>
</evidence>
<sequence length="796" mass="88066">MQFLPRMNRSKPLFENEQSAGSRLPYAAHVNDRVLRLRDGTLMLGIWLGGFLFETAESEEINYRKNLRDAMLRAIGSSRYAVYHHVVRRRLESGTEGTFPDSFTRDLDASWQARLASRKLFGNELFLTLIRRPAQGRAGAADWLTGLFGKAGGAEEAGARLAGECRALEAAGEQLMAALSGYRPRMLTAYETPAGPCSELLELLSTLYNGELRPVRLPFGDAGECLPYRRVSFGLDTLELGPTAKAPASLAAMVSIKDYPGETSPGMLDDLARIPVEMVVTQSFAFVDRQSSLGRMNLALRRMRASDDEALSLRDELAQAKDNVAAGRAAFGEHHLTVMVRGSSQSEVDAGVAEVQAALTDMGIISVREDIGLEPAFWAQFPGNFRFIARRAMIGSGNFASLASNHNFPLGQPTGNFWGDAVTVLETTAAGPYHFNFHRGDLGNFTVIGPSGSGKTVIVNFLLAQARRFNPRIVFFDKDRGAELFIRAIGGVYDVLRPGTPSRLNPLQMADSAENRRFLMQWVAQLAGSDGRTLGPDELRQIKEAVDASFAAPPAFRRLRTFVELLRGGHRPTADDLYSCMRPWWGDGEHAWLFDNAEDAVDLSNHAVGFDMTRILDDPMLRTPAMMYLFQRVDERLDGTPSIIVVDEGWKALDDEIFVQRIRDWEKTIRKRNGIVGFVTQNAEDALSSRISSAIVEQTATQIFTANPKAALEDYVTGFGLTRHELDLVRNLPDSSRCFLVKHGNESVVARLNLTGEDDLLTVLSGRERSVRLFDEIRSRTGDDPALWLPELVKVA</sequence>
<dbReference type="EMBL" id="JBBHJY010000013">
    <property type="protein sequence ID" value="MEJ6012064.1"/>
    <property type="molecule type" value="Genomic_DNA"/>
</dbReference>
<dbReference type="InterPro" id="IPR027417">
    <property type="entry name" value="P-loop_NTPase"/>
</dbReference>
<dbReference type="Pfam" id="PF03135">
    <property type="entry name" value="CagE_TrbE_VirB"/>
    <property type="match status" value="1"/>
</dbReference>
<dbReference type="Gene3D" id="1.10.8.730">
    <property type="match status" value="1"/>
</dbReference>
<gene>
    <name evidence="7" type="ORF">WG900_19335</name>
</gene>
<dbReference type="InterPro" id="IPR018145">
    <property type="entry name" value="CagE_TrbE_VirB_cntrl_dom"/>
</dbReference>
<feature type="domain" description="AAA+ ATPase" evidence="6">
    <location>
        <begin position="441"/>
        <end position="736"/>
    </location>
</feature>
<evidence type="ECO:0000313" key="7">
    <source>
        <dbReference type="EMBL" id="MEJ6012064.1"/>
    </source>
</evidence>